<dbReference type="EMBL" id="BK032843">
    <property type="protein sequence ID" value="DAF63709.1"/>
    <property type="molecule type" value="Genomic_DNA"/>
</dbReference>
<proteinExistence type="predicted"/>
<accession>A0A8S5TKA0</accession>
<reference evidence="1" key="1">
    <citation type="journal article" date="2021" name="Proc. Natl. Acad. Sci. U.S.A.">
        <title>A Catalog of Tens of Thousands of Viruses from Human Metagenomes Reveals Hidden Associations with Chronic Diseases.</title>
        <authorList>
            <person name="Tisza M.J."/>
            <person name="Buck C.B."/>
        </authorList>
    </citation>
    <scope>NUCLEOTIDE SEQUENCE</scope>
    <source>
        <strain evidence="1">Ctz6O13</strain>
    </source>
</reference>
<protein>
    <submittedName>
        <fullName evidence="1">Uncharacterized protein</fullName>
    </submittedName>
</protein>
<sequence>MFMKCTAQIQDVSLYTKEELMALLKKKILCEVDYLMHSLERGYRHDIQFLLSEIKLLDMLKEGSIDETLGIYMLQYYLNNLWQTF</sequence>
<evidence type="ECO:0000313" key="1">
    <source>
        <dbReference type="EMBL" id="DAF63709.1"/>
    </source>
</evidence>
<organism evidence="1">
    <name type="scientific">Podoviridae sp. ctz6O13</name>
    <dbReference type="NCBI Taxonomy" id="2827757"/>
    <lineage>
        <taxon>Viruses</taxon>
        <taxon>Duplodnaviria</taxon>
        <taxon>Heunggongvirae</taxon>
        <taxon>Uroviricota</taxon>
        <taxon>Caudoviricetes</taxon>
    </lineage>
</organism>
<name>A0A8S5TKA0_9CAUD</name>